<feature type="chain" id="PRO_5039721274" description="Lipoprotein" evidence="1">
    <location>
        <begin position="31"/>
        <end position="258"/>
    </location>
</feature>
<evidence type="ECO:0008006" key="4">
    <source>
        <dbReference type="Google" id="ProtNLM"/>
    </source>
</evidence>
<comment type="caution">
    <text evidence="2">The sequence shown here is derived from an EMBL/GenBank/DDBJ whole genome shotgun (WGS) entry which is preliminary data.</text>
</comment>
<reference evidence="3" key="1">
    <citation type="journal article" date="2019" name="Int. J. Syst. Evol. Microbiol.">
        <title>The Global Catalogue of Microorganisms (GCM) 10K type strain sequencing project: providing services to taxonomists for standard genome sequencing and annotation.</title>
        <authorList>
            <consortium name="The Broad Institute Genomics Platform"/>
            <consortium name="The Broad Institute Genome Sequencing Center for Infectious Disease"/>
            <person name="Wu L."/>
            <person name="Ma J."/>
        </authorList>
    </citation>
    <scope>NUCLEOTIDE SEQUENCE [LARGE SCALE GENOMIC DNA]</scope>
    <source>
        <strain evidence="3">JCM 4253</strain>
    </source>
</reference>
<dbReference type="AlphaFoldDB" id="A0A919C1T8"/>
<organism evidence="2 3">
    <name type="scientific">Streptomyces capoamus</name>
    <dbReference type="NCBI Taxonomy" id="68183"/>
    <lineage>
        <taxon>Bacteria</taxon>
        <taxon>Bacillati</taxon>
        <taxon>Actinomycetota</taxon>
        <taxon>Actinomycetes</taxon>
        <taxon>Kitasatosporales</taxon>
        <taxon>Streptomycetaceae</taxon>
        <taxon>Streptomyces</taxon>
    </lineage>
</organism>
<dbReference type="Proteomes" id="UP000619355">
    <property type="component" value="Unassembled WGS sequence"/>
</dbReference>
<evidence type="ECO:0000313" key="2">
    <source>
        <dbReference type="EMBL" id="GHG40683.1"/>
    </source>
</evidence>
<evidence type="ECO:0000256" key="1">
    <source>
        <dbReference type="SAM" id="SignalP"/>
    </source>
</evidence>
<name>A0A919C1T8_9ACTN</name>
<evidence type="ECO:0000313" key="3">
    <source>
        <dbReference type="Proteomes" id="UP000619355"/>
    </source>
</evidence>
<dbReference type="RefSeq" id="WP_189979471.1">
    <property type="nucleotide sequence ID" value="NZ_BNBF01000003.1"/>
</dbReference>
<keyword evidence="3" id="KW-1185">Reference proteome</keyword>
<feature type="signal peptide" evidence="1">
    <location>
        <begin position="1"/>
        <end position="30"/>
    </location>
</feature>
<accession>A0A919C1T8</accession>
<proteinExistence type="predicted"/>
<sequence length="258" mass="28157">MRAFARRTAGPKRAWGPWVLAVLLALPACSATPDRAVSGKQLRKFGESGQAVGARKRAEQQLRDVARAYDDRTPLSLGLVVVHDVCVPGSGPGWFFQQKTDNYKVVCSMNITAYYGADPRHMADTLDEILTAGDHARGGPSGPGSPIPFQHDDQGKRLVAYYRGHGPNPQGPQAAEPTRLATAGQTLTWDTTRGGAPRRLVEEPYAGLVDDPPVSRVVRDPDTTTVAAVRKRYGMVFKLELPYSDYFGVLKNGRTRTR</sequence>
<gene>
    <name evidence="2" type="ORF">GCM10018980_15160</name>
</gene>
<protein>
    <recommendedName>
        <fullName evidence="4">Lipoprotein</fullName>
    </recommendedName>
</protein>
<keyword evidence="1" id="KW-0732">Signal</keyword>
<dbReference type="EMBL" id="BNBF01000003">
    <property type="protein sequence ID" value="GHG40683.1"/>
    <property type="molecule type" value="Genomic_DNA"/>
</dbReference>